<name>A0AAP0S299_LIQFO</name>
<dbReference type="InterPro" id="IPR057982">
    <property type="entry name" value="TPR_NAA35"/>
</dbReference>
<sequence>MVSSFVFHLSKFKRSALRYGFCPFFLAYIIEEVRLQLNVDVTVASGSPPASAPIESFTDMHFYHVLTSMRRPQGRGLELARKHIASYLSELDCIRRSSDFLRSSARNTSEHGVDDRTTVSGCQPIGFDATLNSILSAPTPPRAIRTLSWEKAVEYFEKLLDDLDIICSYSLDPLFERVSRFVVQFQKSQPDLVARAHLQVLLVQDGKLYGRDPIFSVISRAAALPEVTKNHDIQKNEYVLQLGQKILSLIVAIRRQKQWFHQLKLKKQIRNKQHHLIRILQVQETWMILVCAGA</sequence>
<proteinExistence type="predicted"/>
<evidence type="ECO:0000313" key="2">
    <source>
        <dbReference type="EMBL" id="KAK9289545.1"/>
    </source>
</evidence>
<comment type="caution">
    <text evidence="2">The sequence shown here is derived from an EMBL/GenBank/DDBJ whole genome shotgun (WGS) entry which is preliminary data.</text>
</comment>
<dbReference type="Proteomes" id="UP001415857">
    <property type="component" value="Unassembled WGS sequence"/>
</dbReference>
<protein>
    <recommendedName>
        <fullName evidence="1">NAA35-like TPR repeats domain-containing protein</fullName>
    </recommendedName>
</protein>
<gene>
    <name evidence="2" type="ORF">L1049_007701</name>
</gene>
<feature type="domain" description="NAA35-like TPR repeats" evidence="1">
    <location>
        <begin position="165"/>
        <end position="259"/>
    </location>
</feature>
<evidence type="ECO:0000259" key="1">
    <source>
        <dbReference type="Pfam" id="PF25789"/>
    </source>
</evidence>
<keyword evidence="3" id="KW-1185">Reference proteome</keyword>
<accession>A0AAP0S299</accession>
<dbReference type="EMBL" id="JBBPBK010000002">
    <property type="protein sequence ID" value="KAK9289545.1"/>
    <property type="molecule type" value="Genomic_DNA"/>
</dbReference>
<dbReference type="Pfam" id="PF25789">
    <property type="entry name" value="TPR_NAA35"/>
    <property type="match status" value="1"/>
</dbReference>
<dbReference type="InterPro" id="IPR007244">
    <property type="entry name" value="Naa35_N"/>
</dbReference>
<organism evidence="2 3">
    <name type="scientific">Liquidambar formosana</name>
    <name type="common">Formosan gum</name>
    <dbReference type="NCBI Taxonomy" id="63359"/>
    <lineage>
        <taxon>Eukaryota</taxon>
        <taxon>Viridiplantae</taxon>
        <taxon>Streptophyta</taxon>
        <taxon>Embryophyta</taxon>
        <taxon>Tracheophyta</taxon>
        <taxon>Spermatophyta</taxon>
        <taxon>Magnoliopsida</taxon>
        <taxon>eudicotyledons</taxon>
        <taxon>Gunneridae</taxon>
        <taxon>Pentapetalae</taxon>
        <taxon>Saxifragales</taxon>
        <taxon>Altingiaceae</taxon>
        <taxon>Liquidambar</taxon>
    </lineage>
</organism>
<evidence type="ECO:0000313" key="3">
    <source>
        <dbReference type="Proteomes" id="UP001415857"/>
    </source>
</evidence>
<dbReference type="GO" id="GO:0031417">
    <property type="term" value="C:NatC complex"/>
    <property type="evidence" value="ECO:0007669"/>
    <property type="project" value="InterPro"/>
</dbReference>
<dbReference type="PANTHER" id="PTHR21373">
    <property type="entry name" value="GLUCOSE REPRESSIBLE PROTEIN MAK10"/>
    <property type="match status" value="1"/>
</dbReference>
<reference evidence="2 3" key="1">
    <citation type="journal article" date="2024" name="Plant J.">
        <title>Genome sequences and population genomics reveal climatic adaptation and genomic divergence between two closely related sweetgum species.</title>
        <authorList>
            <person name="Xu W.Q."/>
            <person name="Ren C.Q."/>
            <person name="Zhang X.Y."/>
            <person name="Comes H.P."/>
            <person name="Liu X.H."/>
            <person name="Li Y.G."/>
            <person name="Kettle C.J."/>
            <person name="Jalonen R."/>
            <person name="Gaisberger H."/>
            <person name="Ma Y.Z."/>
            <person name="Qiu Y.X."/>
        </authorList>
    </citation>
    <scope>NUCLEOTIDE SEQUENCE [LARGE SCALE GENOMIC DNA]</scope>
    <source>
        <strain evidence="2">Hangzhou</strain>
    </source>
</reference>
<dbReference type="AlphaFoldDB" id="A0AAP0S299"/>
<dbReference type="PANTHER" id="PTHR21373:SF0">
    <property type="entry name" value="N-ALPHA-ACETYLTRANSFERASE 35, NATC AUXILIARY SUBUNIT"/>
    <property type="match status" value="1"/>
</dbReference>